<keyword evidence="6 9" id="KW-0472">Membrane</keyword>
<reference evidence="10 11" key="1">
    <citation type="journal article" date="2024" name="Commun. Biol.">
        <title>Comparative genomic analysis of thermophilic fungi reveals convergent evolutionary adaptations and gene losses.</title>
        <authorList>
            <person name="Steindorff A.S."/>
            <person name="Aguilar-Pontes M.V."/>
            <person name="Robinson A.J."/>
            <person name="Andreopoulos B."/>
            <person name="LaButti K."/>
            <person name="Kuo A."/>
            <person name="Mondo S."/>
            <person name="Riley R."/>
            <person name="Otillar R."/>
            <person name="Haridas S."/>
            <person name="Lipzen A."/>
            <person name="Grimwood J."/>
            <person name="Schmutz J."/>
            <person name="Clum A."/>
            <person name="Reid I.D."/>
            <person name="Moisan M.C."/>
            <person name="Butler G."/>
            <person name="Nguyen T.T.M."/>
            <person name="Dewar K."/>
            <person name="Conant G."/>
            <person name="Drula E."/>
            <person name="Henrissat B."/>
            <person name="Hansel C."/>
            <person name="Singer S."/>
            <person name="Hutchinson M.I."/>
            <person name="de Vries R.P."/>
            <person name="Natvig D.O."/>
            <person name="Powell A.J."/>
            <person name="Tsang A."/>
            <person name="Grigoriev I.V."/>
        </authorList>
    </citation>
    <scope>NUCLEOTIDE SEQUENCE [LARGE SCALE GENOMIC DNA]</scope>
    <source>
        <strain evidence="10 11">ATCC 24622</strain>
    </source>
</reference>
<comment type="pathway">
    <text evidence="2">Mycotoxin biosynthesis.</text>
</comment>
<dbReference type="PANTHER" id="PTHR33365:SF4">
    <property type="entry name" value="CYCLOCHLOROTINE BIOSYNTHESIS PROTEIN O"/>
    <property type="match status" value="1"/>
</dbReference>
<evidence type="ECO:0000256" key="8">
    <source>
        <dbReference type="ARBA" id="ARBA00035112"/>
    </source>
</evidence>
<keyword evidence="11" id="KW-1185">Reference proteome</keyword>
<evidence type="ECO:0000256" key="3">
    <source>
        <dbReference type="ARBA" id="ARBA00022692"/>
    </source>
</evidence>
<evidence type="ECO:0008006" key="12">
    <source>
        <dbReference type="Google" id="ProtNLM"/>
    </source>
</evidence>
<keyword evidence="7" id="KW-0325">Glycoprotein</keyword>
<feature type="transmembrane region" description="Helical" evidence="9">
    <location>
        <begin position="76"/>
        <end position="97"/>
    </location>
</feature>
<dbReference type="EMBL" id="JAZHXJ010000490">
    <property type="protein sequence ID" value="KAL1859592.1"/>
    <property type="molecule type" value="Genomic_DNA"/>
</dbReference>
<evidence type="ECO:0000313" key="11">
    <source>
        <dbReference type="Proteomes" id="UP001586593"/>
    </source>
</evidence>
<protein>
    <recommendedName>
        <fullName evidence="12">Tat pathway signal sequence</fullName>
    </recommendedName>
</protein>
<accession>A0ABR3WDW9</accession>
<dbReference type="PANTHER" id="PTHR33365">
    <property type="entry name" value="YALI0B05434P"/>
    <property type="match status" value="1"/>
</dbReference>
<keyword evidence="5" id="KW-0843">Virulence</keyword>
<dbReference type="Pfam" id="PF11807">
    <property type="entry name" value="UstYa"/>
    <property type="match status" value="1"/>
</dbReference>
<proteinExistence type="inferred from homology"/>
<evidence type="ECO:0000256" key="7">
    <source>
        <dbReference type="ARBA" id="ARBA00023180"/>
    </source>
</evidence>
<keyword evidence="4 9" id="KW-1133">Transmembrane helix</keyword>
<evidence type="ECO:0000256" key="2">
    <source>
        <dbReference type="ARBA" id="ARBA00004685"/>
    </source>
</evidence>
<gene>
    <name evidence="10" type="ORF">VTK73DRAFT_7565</name>
</gene>
<evidence type="ECO:0000313" key="10">
    <source>
        <dbReference type="EMBL" id="KAL1859592.1"/>
    </source>
</evidence>
<evidence type="ECO:0000256" key="5">
    <source>
        <dbReference type="ARBA" id="ARBA00023026"/>
    </source>
</evidence>
<comment type="caution">
    <text evidence="10">The sequence shown here is derived from an EMBL/GenBank/DDBJ whole genome shotgun (WGS) entry which is preliminary data.</text>
</comment>
<keyword evidence="3 9" id="KW-0812">Transmembrane</keyword>
<comment type="similarity">
    <text evidence="8">Belongs to the ustYa family.</text>
</comment>
<dbReference type="Proteomes" id="UP001586593">
    <property type="component" value="Unassembled WGS sequence"/>
</dbReference>
<evidence type="ECO:0000256" key="1">
    <source>
        <dbReference type="ARBA" id="ARBA00004167"/>
    </source>
</evidence>
<name>A0ABR3WDW9_9PEZI</name>
<comment type="subcellular location">
    <subcellularLocation>
        <location evidence="1">Membrane</location>
        <topology evidence="1">Single-pass membrane protein</topology>
    </subcellularLocation>
</comment>
<evidence type="ECO:0000256" key="6">
    <source>
        <dbReference type="ARBA" id="ARBA00023136"/>
    </source>
</evidence>
<evidence type="ECO:0000256" key="4">
    <source>
        <dbReference type="ARBA" id="ARBA00022989"/>
    </source>
</evidence>
<evidence type="ECO:0000256" key="9">
    <source>
        <dbReference type="SAM" id="Phobius"/>
    </source>
</evidence>
<organism evidence="10 11">
    <name type="scientific">Phialemonium thermophilum</name>
    <dbReference type="NCBI Taxonomy" id="223376"/>
    <lineage>
        <taxon>Eukaryota</taxon>
        <taxon>Fungi</taxon>
        <taxon>Dikarya</taxon>
        <taxon>Ascomycota</taxon>
        <taxon>Pezizomycotina</taxon>
        <taxon>Sordariomycetes</taxon>
        <taxon>Sordariomycetidae</taxon>
        <taxon>Cephalothecales</taxon>
        <taxon>Cephalothecaceae</taxon>
        <taxon>Phialemonium</taxon>
    </lineage>
</organism>
<dbReference type="InterPro" id="IPR021765">
    <property type="entry name" value="UstYa-like"/>
</dbReference>
<sequence length="313" mass="35308">MDRNGVHKEPAAQSPQLQTICTGFCSSVKMTSETTTSYHKLVPRASTSSDPGEEHAFVISEDTQPRLKRRRGRGRLWIVVALLSIVLNIVLLALVAGHRVHPLFWLSPTRQGRLYSPAQHVLRRVDRVFDSSFPGGLTPYQGPPDEANNKLWEDLYNVVGISRISTEEAQPLVNRTLPIPGDHGHYMVSLSVFHQLHCLNLLLTRGVVVENLLRKVVYGHAVDWANQDELYAIEHLDHCVDIIRQCLQCNADITPITFVWSDERQRALEEARMIHTCADFEAIHAWGVDHRMKVPFDFYAKVADDPLGWGAGV</sequence>